<sequence>MTVQTMRVALGLVVAAGLALPAMPSLAQEVANGPVSGLPLPRYVSLKSDRVNLREGPSKEHRTSWVFQRAGLPVEITAEFETWRRVRDADGTEGWVLHSLLSGRRTVLVSPWSKNKGETFSLRETTSDSAPVVATLEPGVIANVQSCQNGWCRVTVSKMSGYMKQDRLWGVYPNETVQ</sequence>
<feature type="chain" id="PRO_5011794757" evidence="1">
    <location>
        <begin position="28"/>
        <end position="178"/>
    </location>
</feature>
<dbReference type="OrthoDB" id="9810773at2"/>
<organism evidence="2 3">
    <name type="scientific">Bosea lupini</name>
    <dbReference type="NCBI Taxonomy" id="1036779"/>
    <lineage>
        <taxon>Bacteria</taxon>
        <taxon>Pseudomonadati</taxon>
        <taxon>Pseudomonadota</taxon>
        <taxon>Alphaproteobacteria</taxon>
        <taxon>Hyphomicrobiales</taxon>
        <taxon>Boseaceae</taxon>
        <taxon>Bosea</taxon>
    </lineage>
</organism>
<keyword evidence="3" id="KW-1185">Reference proteome</keyword>
<feature type="signal peptide" evidence="1">
    <location>
        <begin position="1"/>
        <end position="27"/>
    </location>
</feature>
<dbReference type="AlphaFoldDB" id="A0A1H7Y7N6"/>
<proteinExistence type="predicted"/>
<evidence type="ECO:0000313" key="2">
    <source>
        <dbReference type="EMBL" id="SEM41347.1"/>
    </source>
</evidence>
<evidence type="ECO:0000313" key="3">
    <source>
        <dbReference type="Proteomes" id="UP000199664"/>
    </source>
</evidence>
<dbReference type="Pfam" id="PF06347">
    <property type="entry name" value="SH3_4"/>
    <property type="match status" value="2"/>
</dbReference>
<protein>
    <submittedName>
        <fullName evidence="2">SH3-like domain-containing protein</fullName>
    </submittedName>
</protein>
<dbReference type="Gene3D" id="2.30.30.40">
    <property type="entry name" value="SH3 Domains"/>
    <property type="match status" value="2"/>
</dbReference>
<gene>
    <name evidence="2" type="ORF">SAMN04515666_11142</name>
</gene>
<dbReference type="InterPro" id="IPR010466">
    <property type="entry name" value="DUF1058"/>
</dbReference>
<dbReference type="RefSeq" id="WP_091841445.1">
    <property type="nucleotide sequence ID" value="NZ_FOAN01000011.1"/>
</dbReference>
<accession>A0A1H7Y7N6</accession>
<evidence type="ECO:0000256" key="1">
    <source>
        <dbReference type="SAM" id="SignalP"/>
    </source>
</evidence>
<dbReference type="STRING" id="1036779.SAMN04515666_11142"/>
<dbReference type="Proteomes" id="UP000199664">
    <property type="component" value="Unassembled WGS sequence"/>
</dbReference>
<name>A0A1H7Y7N6_9HYPH</name>
<dbReference type="EMBL" id="FOAN01000011">
    <property type="protein sequence ID" value="SEM41347.1"/>
    <property type="molecule type" value="Genomic_DNA"/>
</dbReference>
<keyword evidence="1" id="KW-0732">Signal</keyword>
<reference evidence="3" key="1">
    <citation type="submission" date="2016-10" db="EMBL/GenBank/DDBJ databases">
        <authorList>
            <person name="Varghese N."/>
            <person name="Submissions S."/>
        </authorList>
    </citation>
    <scope>NUCLEOTIDE SEQUENCE [LARGE SCALE GENOMIC DNA]</scope>
    <source>
        <strain evidence="3">LMG 26383,CCUG 61248,R- 45681</strain>
    </source>
</reference>